<dbReference type="InterPro" id="IPR002078">
    <property type="entry name" value="Sigma_54_int"/>
</dbReference>
<evidence type="ECO:0000256" key="2">
    <source>
        <dbReference type="ARBA" id="ARBA00022840"/>
    </source>
</evidence>
<proteinExistence type="predicted"/>
<gene>
    <name evidence="4" type="ORF">ACFOUY_03420</name>
</gene>
<dbReference type="RefSeq" id="WP_378959058.1">
    <property type="nucleotide sequence ID" value="NZ_JBHRXC010000001.1"/>
</dbReference>
<evidence type="ECO:0000256" key="1">
    <source>
        <dbReference type="ARBA" id="ARBA00022741"/>
    </source>
</evidence>
<evidence type="ECO:0000259" key="3">
    <source>
        <dbReference type="PROSITE" id="PS50045"/>
    </source>
</evidence>
<dbReference type="Gene3D" id="3.40.50.300">
    <property type="entry name" value="P-loop containing nucleotide triphosphate hydrolases"/>
    <property type="match status" value="1"/>
</dbReference>
<evidence type="ECO:0000313" key="5">
    <source>
        <dbReference type="Proteomes" id="UP001595792"/>
    </source>
</evidence>
<dbReference type="EMBL" id="JBHSBY010000021">
    <property type="protein sequence ID" value="MFC4195743.1"/>
    <property type="molecule type" value="Genomic_DNA"/>
</dbReference>
<dbReference type="InterPro" id="IPR027417">
    <property type="entry name" value="P-loop_NTPase"/>
</dbReference>
<protein>
    <submittedName>
        <fullName evidence="4">Sigma 54-interacting transcriptional regulator</fullName>
    </submittedName>
</protein>
<dbReference type="SUPFAM" id="SSF52540">
    <property type="entry name" value="P-loop containing nucleoside triphosphate hydrolases"/>
    <property type="match status" value="1"/>
</dbReference>
<organism evidence="4 5">
    <name type="scientific">Pedobacter jamesrossensis</name>
    <dbReference type="NCBI Taxonomy" id="1908238"/>
    <lineage>
        <taxon>Bacteria</taxon>
        <taxon>Pseudomonadati</taxon>
        <taxon>Bacteroidota</taxon>
        <taxon>Sphingobacteriia</taxon>
        <taxon>Sphingobacteriales</taxon>
        <taxon>Sphingobacteriaceae</taxon>
        <taxon>Pedobacter</taxon>
    </lineage>
</organism>
<dbReference type="Proteomes" id="UP001595792">
    <property type="component" value="Unassembled WGS sequence"/>
</dbReference>
<keyword evidence="5" id="KW-1185">Reference proteome</keyword>
<sequence>MRKEVLQEQPKGELGKFEQAHQCTIFLDEIGELSLDLQVKLLRVLQEKEIERVGVKATISTDVRIVSATNRNLLEEVEAGKFRQYLF</sequence>
<reference evidence="5" key="1">
    <citation type="journal article" date="2019" name="Int. J. Syst. Evol. Microbiol.">
        <title>The Global Catalogue of Microorganisms (GCM) 10K type strain sequencing project: providing services to taxonomists for standard genome sequencing and annotation.</title>
        <authorList>
            <consortium name="The Broad Institute Genomics Platform"/>
            <consortium name="The Broad Institute Genome Sequencing Center for Infectious Disease"/>
            <person name="Wu L."/>
            <person name="Ma J."/>
        </authorList>
    </citation>
    <scope>NUCLEOTIDE SEQUENCE [LARGE SCALE GENOMIC DNA]</scope>
    <source>
        <strain evidence="5">CCM 8689</strain>
    </source>
</reference>
<keyword evidence="1" id="KW-0547">Nucleotide-binding</keyword>
<accession>A0ABV8NIH7</accession>
<evidence type="ECO:0000313" key="4">
    <source>
        <dbReference type="EMBL" id="MFC4195743.1"/>
    </source>
</evidence>
<dbReference type="PROSITE" id="PS50045">
    <property type="entry name" value="SIGMA54_INTERACT_4"/>
    <property type="match status" value="1"/>
</dbReference>
<comment type="caution">
    <text evidence="4">The sequence shown here is derived from an EMBL/GenBank/DDBJ whole genome shotgun (WGS) entry which is preliminary data.</text>
</comment>
<keyword evidence="2" id="KW-0067">ATP-binding</keyword>
<dbReference type="PANTHER" id="PTHR32071">
    <property type="entry name" value="TRANSCRIPTIONAL REGULATORY PROTEIN"/>
    <property type="match status" value="1"/>
</dbReference>
<feature type="domain" description="Sigma-54 factor interaction" evidence="3">
    <location>
        <begin position="1"/>
        <end position="87"/>
    </location>
</feature>
<name>A0ABV8NIH7_9SPHI</name>
<dbReference type="Pfam" id="PF00158">
    <property type="entry name" value="Sigma54_activat"/>
    <property type="match status" value="1"/>
</dbReference>